<evidence type="ECO:0000313" key="3">
    <source>
        <dbReference type="EMBL" id="MBJ6360272.1"/>
    </source>
</evidence>
<dbReference type="InterPro" id="IPR001087">
    <property type="entry name" value="GDSL"/>
</dbReference>
<dbReference type="SUPFAM" id="SSF55383">
    <property type="entry name" value="Copper amine oxidase, domain N"/>
    <property type="match status" value="1"/>
</dbReference>
<feature type="coiled-coil region" evidence="1">
    <location>
        <begin position="240"/>
        <end position="267"/>
    </location>
</feature>
<accession>A0A934IVW9</accession>
<organism evidence="3 4">
    <name type="scientific">Paenibacillus roseus</name>
    <dbReference type="NCBI Taxonomy" id="2798579"/>
    <lineage>
        <taxon>Bacteria</taxon>
        <taxon>Bacillati</taxon>
        <taxon>Bacillota</taxon>
        <taxon>Bacilli</taxon>
        <taxon>Bacillales</taxon>
        <taxon>Paenibacillaceae</taxon>
        <taxon>Paenibacillus</taxon>
    </lineage>
</organism>
<dbReference type="AlphaFoldDB" id="A0A934IVW9"/>
<dbReference type="Pfam" id="PF07833">
    <property type="entry name" value="Cu_amine_oxidN1"/>
    <property type="match status" value="1"/>
</dbReference>
<dbReference type="InterPro" id="IPR051532">
    <property type="entry name" value="Ester_Hydrolysis_Enzymes"/>
</dbReference>
<dbReference type="EMBL" id="JAELUP010000005">
    <property type="protein sequence ID" value="MBJ6360272.1"/>
    <property type="molecule type" value="Genomic_DNA"/>
</dbReference>
<name>A0A934IVW9_9BACL</name>
<dbReference type="SUPFAM" id="SSF52266">
    <property type="entry name" value="SGNH hydrolase"/>
    <property type="match status" value="1"/>
</dbReference>
<dbReference type="GO" id="GO:0004622">
    <property type="term" value="F:phosphatidylcholine lysophospholipase activity"/>
    <property type="evidence" value="ECO:0007669"/>
    <property type="project" value="TreeGrafter"/>
</dbReference>
<reference evidence="3" key="1">
    <citation type="submission" date="2020-12" db="EMBL/GenBank/DDBJ databases">
        <authorList>
            <person name="Huq M.A."/>
        </authorList>
    </citation>
    <scope>NUCLEOTIDE SEQUENCE</scope>
    <source>
        <strain evidence="3">MAHUQ-46</strain>
    </source>
</reference>
<dbReference type="InterPro" id="IPR012854">
    <property type="entry name" value="Cu_amine_oxidase-like_N"/>
</dbReference>
<protein>
    <submittedName>
        <fullName evidence="3">Copper amine oxidase</fullName>
    </submittedName>
</protein>
<feature type="domain" description="Copper amine oxidase-like N-terminal" evidence="2">
    <location>
        <begin position="336"/>
        <end position="444"/>
    </location>
</feature>
<gene>
    <name evidence="3" type="ORF">JFN88_02910</name>
</gene>
<comment type="caution">
    <text evidence="3">The sequence shown here is derived from an EMBL/GenBank/DDBJ whole genome shotgun (WGS) entry which is preliminary data.</text>
</comment>
<dbReference type="PANTHER" id="PTHR30383:SF27">
    <property type="entry name" value="SPORE GERMINATION LIPASE LIPC"/>
    <property type="match status" value="1"/>
</dbReference>
<proteinExistence type="predicted"/>
<evidence type="ECO:0000313" key="4">
    <source>
        <dbReference type="Proteomes" id="UP000640274"/>
    </source>
</evidence>
<dbReference type="Proteomes" id="UP000640274">
    <property type="component" value="Unassembled WGS sequence"/>
</dbReference>
<dbReference type="RefSeq" id="WP_199017785.1">
    <property type="nucleotide sequence ID" value="NZ_JAELUP010000005.1"/>
</dbReference>
<evidence type="ECO:0000256" key="1">
    <source>
        <dbReference type="SAM" id="Coils"/>
    </source>
</evidence>
<keyword evidence="1" id="KW-0175">Coiled coil</keyword>
<dbReference type="PANTHER" id="PTHR30383">
    <property type="entry name" value="THIOESTERASE 1/PROTEASE 1/LYSOPHOSPHOLIPASE L1"/>
    <property type="match status" value="1"/>
</dbReference>
<dbReference type="Gene3D" id="3.40.50.1110">
    <property type="entry name" value="SGNH hydrolase"/>
    <property type="match status" value="1"/>
</dbReference>
<dbReference type="Pfam" id="PF00657">
    <property type="entry name" value="Lipase_GDSL"/>
    <property type="match status" value="1"/>
</dbReference>
<dbReference type="Gene3D" id="3.30.457.10">
    <property type="entry name" value="Copper amine oxidase-like, N-terminal domain"/>
    <property type="match status" value="1"/>
</dbReference>
<dbReference type="InterPro" id="IPR036582">
    <property type="entry name" value="Mao_N_sf"/>
</dbReference>
<dbReference type="InterPro" id="IPR036514">
    <property type="entry name" value="SGNH_hydro_sf"/>
</dbReference>
<keyword evidence="4" id="KW-1185">Reference proteome</keyword>
<sequence>MYSKFRKKAPKAAAVMLSTALITGSLGLSLLAVPVQANTSGGYAVSAAAAVPTAKVHSTYRIVAIGDSLTAGYEPGMNLTSVPYGFVERVYEQALFRSRAAYSNYGILGLKLDGLQRWLKATESGQTITADGIQPSLPDPRAEQIASQTSKLQQELKQADLVLISIGGNDFRGLLAQIPSGRSVSDEWLKQELDRYEASLEASIRSILTLQPKAQIVISDQYSPVPDMPVVLAVLGLDNKEGLTDNYQYLLDAAKKLKERLEHLTARIAKEGYQVQGAYSSESFINRENTATYITKGDIHPTQKGYAYMAEAFTKTVWGETLAVAERPENVEISIVVDGKELINPNKPVLKSGRTYVAFRDIADAMKATTQWDNKTSTVTITYGENVVAIKIGESAMTVNGKKVAIDSPAFLHKVGKEQKTYVPLAVLADGLGFQVEYRAPLKTAFINK</sequence>
<evidence type="ECO:0000259" key="2">
    <source>
        <dbReference type="Pfam" id="PF07833"/>
    </source>
</evidence>